<dbReference type="GO" id="GO:0017022">
    <property type="term" value="F:myosin binding"/>
    <property type="evidence" value="ECO:0007669"/>
    <property type="project" value="TreeGrafter"/>
</dbReference>
<dbReference type="AlphaFoldDB" id="A0A8T2PBR5"/>
<dbReference type="OrthoDB" id="10072397at2759"/>
<evidence type="ECO:0000256" key="4">
    <source>
        <dbReference type="SAM" id="MobiDB-lite"/>
    </source>
</evidence>
<keyword evidence="2" id="KW-0862">Zinc</keyword>
<dbReference type="Proteomes" id="UP000824540">
    <property type="component" value="Unassembled WGS sequence"/>
</dbReference>
<evidence type="ECO:0000256" key="2">
    <source>
        <dbReference type="ARBA" id="ARBA00022833"/>
    </source>
</evidence>
<comment type="caution">
    <text evidence="6">The sequence shown here is derived from an EMBL/GenBank/DDBJ whole genome shotgun (WGS) entry which is preliminary data.</text>
</comment>
<keyword evidence="1" id="KW-0863">Zinc-finger</keyword>
<feature type="region of interest" description="Disordered" evidence="4">
    <location>
        <begin position="87"/>
        <end position="117"/>
    </location>
</feature>
<dbReference type="GO" id="GO:0008270">
    <property type="term" value="F:zinc ion binding"/>
    <property type="evidence" value="ECO:0007669"/>
    <property type="project" value="UniProtKB-KW"/>
</dbReference>
<keyword evidence="7" id="KW-1185">Reference proteome</keyword>
<dbReference type="Gene3D" id="1.20.5.170">
    <property type="match status" value="1"/>
</dbReference>
<feature type="coiled-coil region" evidence="3">
    <location>
        <begin position="52"/>
        <end position="79"/>
    </location>
</feature>
<evidence type="ECO:0000259" key="5">
    <source>
        <dbReference type="Pfam" id="PF04698"/>
    </source>
</evidence>
<dbReference type="EMBL" id="JAFBMS010000010">
    <property type="protein sequence ID" value="KAG9349166.1"/>
    <property type="molecule type" value="Genomic_DNA"/>
</dbReference>
<keyword evidence="3" id="KW-0175">Coiled coil</keyword>
<protein>
    <recommendedName>
        <fullName evidence="5">Rab effector MyRIP/Melanophilin domain-containing protein</fullName>
    </recommendedName>
</protein>
<keyword evidence="1" id="KW-0479">Metal-binding</keyword>
<name>A0A8T2PBR5_9TELE</name>
<dbReference type="PANTHER" id="PTHR14555:SF1">
    <property type="entry name" value="MELANOPHILIN"/>
    <property type="match status" value="1"/>
</dbReference>
<dbReference type="InterPro" id="IPR006788">
    <property type="entry name" value="Myrip/Melanophilin"/>
</dbReference>
<sequence>MGRDVTQADEAYRDLEENVYITTGKSYDLEKKLQELEEIARSHYCGTTDSELSELEDKVAQAAAKVHSTESEVSDIENKIAALSAVGMTGDKAKRRASGTHHRRRLSHDFPMSTIKQ</sequence>
<accession>A0A8T2PBR5</accession>
<gene>
    <name evidence="6" type="ORF">JZ751_029489</name>
</gene>
<organism evidence="6 7">
    <name type="scientific">Albula glossodonta</name>
    <name type="common">roundjaw bonefish</name>
    <dbReference type="NCBI Taxonomy" id="121402"/>
    <lineage>
        <taxon>Eukaryota</taxon>
        <taxon>Metazoa</taxon>
        <taxon>Chordata</taxon>
        <taxon>Craniata</taxon>
        <taxon>Vertebrata</taxon>
        <taxon>Euteleostomi</taxon>
        <taxon>Actinopterygii</taxon>
        <taxon>Neopterygii</taxon>
        <taxon>Teleostei</taxon>
        <taxon>Albuliformes</taxon>
        <taxon>Albulidae</taxon>
        <taxon>Albula</taxon>
    </lineage>
</organism>
<dbReference type="GO" id="GO:0030864">
    <property type="term" value="C:cortical actin cytoskeleton"/>
    <property type="evidence" value="ECO:0007669"/>
    <property type="project" value="TreeGrafter"/>
</dbReference>
<feature type="compositionally biased region" description="Basic residues" evidence="4">
    <location>
        <begin position="93"/>
        <end position="106"/>
    </location>
</feature>
<evidence type="ECO:0000256" key="3">
    <source>
        <dbReference type="SAM" id="Coils"/>
    </source>
</evidence>
<evidence type="ECO:0000313" key="6">
    <source>
        <dbReference type="EMBL" id="KAG9349166.1"/>
    </source>
</evidence>
<feature type="domain" description="Rab effector MyRIP/Melanophilin" evidence="5">
    <location>
        <begin position="2"/>
        <end position="88"/>
    </location>
</feature>
<dbReference type="PANTHER" id="PTHR14555">
    <property type="entry name" value="MYELIN-ASSOCIATED OLIGODENDROCYTIC BASIC PROTEIN MOBP -RELATED"/>
    <property type="match status" value="1"/>
</dbReference>
<dbReference type="InterPro" id="IPR051745">
    <property type="entry name" value="Intracell_Transport_Effector"/>
</dbReference>
<evidence type="ECO:0000313" key="7">
    <source>
        <dbReference type="Proteomes" id="UP000824540"/>
    </source>
</evidence>
<proteinExistence type="predicted"/>
<dbReference type="Pfam" id="PF04698">
    <property type="entry name" value="Rab_eff_C"/>
    <property type="match status" value="1"/>
</dbReference>
<reference evidence="6" key="1">
    <citation type="thesis" date="2021" institute="BYU ScholarsArchive" country="Provo, UT, USA">
        <title>Applications of and Algorithms for Genome Assembly and Genomic Analyses with an Emphasis on Marine Teleosts.</title>
        <authorList>
            <person name="Pickett B.D."/>
        </authorList>
    </citation>
    <scope>NUCLEOTIDE SEQUENCE</scope>
    <source>
        <strain evidence="6">HI-2016</strain>
    </source>
</reference>
<evidence type="ECO:0000256" key="1">
    <source>
        <dbReference type="ARBA" id="ARBA00022771"/>
    </source>
</evidence>
<dbReference type="GO" id="GO:0003779">
    <property type="term" value="F:actin binding"/>
    <property type="evidence" value="ECO:0007669"/>
    <property type="project" value="TreeGrafter"/>
</dbReference>